<evidence type="ECO:0000313" key="2">
    <source>
        <dbReference type="EMBL" id="CUM61669.1"/>
    </source>
</evidence>
<dbReference type="EMBL" id="LO018304">
    <property type="protein sequence ID" value="CUM61669.1"/>
    <property type="molecule type" value="Genomic_DNA"/>
</dbReference>
<organism evidence="2">
    <name type="scientific">Planktothrix agardhii</name>
    <name type="common">Oscillatoria agardhii</name>
    <dbReference type="NCBI Taxonomy" id="1160"/>
    <lineage>
        <taxon>Bacteria</taxon>
        <taxon>Bacillati</taxon>
        <taxon>Cyanobacteriota</taxon>
        <taxon>Cyanophyceae</taxon>
        <taxon>Oscillatoriophycideae</taxon>
        <taxon>Oscillatoriales</taxon>
        <taxon>Microcoleaceae</taxon>
        <taxon>Planktothrix</taxon>
    </lineage>
</organism>
<dbReference type="GeneID" id="77287760"/>
<dbReference type="RefSeq" id="WP_042153356.1">
    <property type="nucleotide sequence ID" value="NZ_JBAVBW010000207.1"/>
</dbReference>
<gene>
    <name evidence="1" type="ORF">PANO66_02346</name>
    <name evidence="2" type="ORF">PLAM_3703</name>
</gene>
<protein>
    <submittedName>
        <fullName evidence="2">Uncharacterized protein</fullName>
    </submittedName>
</protein>
<accession>A0A1J1JKR9</accession>
<reference evidence="1" key="2">
    <citation type="submission" date="2020-09" db="EMBL/GenBank/DDBJ databases">
        <authorList>
            <person name="Blom J."/>
        </authorList>
    </citation>
    <scope>NUCLEOTIDE SEQUENCE</scope>
    <source>
        <strain evidence="1">No.66</strain>
    </source>
</reference>
<proteinExistence type="predicted"/>
<dbReference type="Proteomes" id="UP001153761">
    <property type="component" value="Chromosome"/>
</dbReference>
<name>A0A1J1JKR9_PLAAG</name>
<dbReference type="EMBL" id="LR882963">
    <property type="protein sequence ID" value="CAD5946793.1"/>
    <property type="molecule type" value="Genomic_DNA"/>
</dbReference>
<reference evidence="2" key="1">
    <citation type="submission" date="2015-09" db="EMBL/GenBank/DDBJ databases">
        <authorList>
            <person name="Jackson K.R."/>
            <person name="Lunt B.L."/>
            <person name="Fisher J.N.B."/>
            <person name="Gardner A.V."/>
            <person name="Bailey M.E."/>
            <person name="Deus L.M."/>
            <person name="Earl A.S."/>
            <person name="Gibby P.D."/>
            <person name="Hartmann K.A."/>
            <person name="Liu J.E."/>
            <person name="Manci A.M."/>
            <person name="Nielsen D.A."/>
            <person name="Solomon M.B."/>
            <person name="Breakwell D.P."/>
            <person name="Burnett S.H."/>
            <person name="Grose J.H."/>
        </authorList>
    </citation>
    <scope>NUCLEOTIDE SEQUENCE</scope>
    <source>
        <strain evidence="2">7805</strain>
    </source>
</reference>
<evidence type="ECO:0000313" key="1">
    <source>
        <dbReference type="EMBL" id="CAD5946793.1"/>
    </source>
</evidence>
<sequence>MQTTDTTQFLAPDLVKDDWNFLEVWVDSMQSPPYILLLLGDKMEGCYIFDPSERYSLVKAFQNYEEAQLWLLEDEYEPLEGRLFSLEVRQSD</sequence>
<dbReference type="AlphaFoldDB" id="A0A1J1JKR9"/>